<dbReference type="InterPro" id="IPR036282">
    <property type="entry name" value="Glutathione-S-Trfase_C_sf"/>
</dbReference>
<dbReference type="PROSITE" id="PS50404">
    <property type="entry name" value="GST_NTER"/>
    <property type="match status" value="1"/>
</dbReference>
<dbReference type="PANTHER" id="PTHR44051">
    <property type="entry name" value="GLUTATHIONE S-TRANSFERASE-RELATED"/>
    <property type="match status" value="1"/>
</dbReference>
<dbReference type="Proteomes" id="UP000253529">
    <property type="component" value="Unassembled WGS sequence"/>
</dbReference>
<dbReference type="SFLD" id="SFLDG01150">
    <property type="entry name" value="Main.1:_Beta-like"/>
    <property type="match status" value="1"/>
</dbReference>
<dbReference type="InterPro" id="IPR004045">
    <property type="entry name" value="Glutathione_S-Trfase_N"/>
</dbReference>
<dbReference type="PANTHER" id="PTHR44051:SF21">
    <property type="entry name" value="GLUTATHIONE S-TRANSFERASE FAMILY PROTEIN"/>
    <property type="match status" value="1"/>
</dbReference>
<dbReference type="CDD" id="cd03207">
    <property type="entry name" value="GST_C_8"/>
    <property type="match status" value="1"/>
</dbReference>
<dbReference type="Gene3D" id="3.40.30.10">
    <property type="entry name" value="Glutaredoxin"/>
    <property type="match status" value="1"/>
</dbReference>
<organism evidence="3 4">
    <name type="scientific">Roseiarcus fermentans</name>
    <dbReference type="NCBI Taxonomy" id="1473586"/>
    <lineage>
        <taxon>Bacteria</taxon>
        <taxon>Pseudomonadati</taxon>
        <taxon>Pseudomonadota</taxon>
        <taxon>Alphaproteobacteria</taxon>
        <taxon>Hyphomicrobiales</taxon>
        <taxon>Roseiarcaceae</taxon>
        <taxon>Roseiarcus</taxon>
    </lineage>
</organism>
<dbReference type="PROSITE" id="PS50405">
    <property type="entry name" value="GST_CTER"/>
    <property type="match status" value="1"/>
</dbReference>
<dbReference type="Pfam" id="PF00043">
    <property type="entry name" value="GST_C"/>
    <property type="match status" value="1"/>
</dbReference>
<sequence length="211" mass="23403">MSDELIFYTHPMSRARLVRWMLEEVGRPYTTKILEFGHSMKAPDYLAINPMGKVPAIRHGETVVTEAAAICAYLADAFPEAGLAPPPGSRERGSYYRWLFFAAGPLEAAVTDKALGFQIPSDREAMVGYGNIERTLAALEGALYRTEYIAGDRFTAADVYAGSGIGWGMAYGKVDRRPAFERYWTLISERPAAIRARAIDDALVEERRKAS</sequence>
<feature type="domain" description="GST C-terminal" evidence="2">
    <location>
        <begin position="88"/>
        <end position="211"/>
    </location>
</feature>
<dbReference type="InterPro" id="IPR010987">
    <property type="entry name" value="Glutathione-S-Trfase_C-like"/>
</dbReference>
<dbReference type="AlphaFoldDB" id="A0A366FSY1"/>
<reference evidence="3 4" key="1">
    <citation type="submission" date="2018-06" db="EMBL/GenBank/DDBJ databases">
        <title>Genomic Encyclopedia of Type Strains, Phase IV (KMG-IV): sequencing the most valuable type-strain genomes for metagenomic binning, comparative biology and taxonomic classification.</title>
        <authorList>
            <person name="Goeker M."/>
        </authorList>
    </citation>
    <scope>NUCLEOTIDE SEQUENCE [LARGE SCALE GENOMIC DNA]</scope>
    <source>
        <strain evidence="3 4">DSM 24875</strain>
    </source>
</reference>
<dbReference type="GO" id="GO:0016740">
    <property type="term" value="F:transferase activity"/>
    <property type="evidence" value="ECO:0007669"/>
    <property type="project" value="UniProtKB-KW"/>
</dbReference>
<gene>
    <name evidence="3" type="ORF">DFR50_10496</name>
</gene>
<protein>
    <submittedName>
        <fullName evidence="3">Glutathione S-transferase</fullName>
    </submittedName>
</protein>
<dbReference type="Gene3D" id="1.20.1050.10">
    <property type="match status" value="1"/>
</dbReference>
<dbReference type="InterPro" id="IPR036249">
    <property type="entry name" value="Thioredoxin-like_sf"/>
</dbReference>
<feature type="domain" description="GST N-terminal" evidence="1">
    <location>
        <begin position="2"/>
        <end position="82"/>
    </location>
</feature>
<dbReference type="Pfam" id="PF13409">
    <property type="entry name" value="GST_N_2"/>
    <property type="match status" value="1"/>
</dbReference>
<evidence type="ECO:0000313" key="4">
    <source>
        <dbReference type="Proteomes" id="UP000253529"/>
    </source>
</evidence>
<evidence type="ECO:0000313" key="3">
    <source>
        <dbReference type="EMBL" id="RBP16819.1"/>
    </source>
</evidence>
<evidence type="ECO:0000259" key="2">
    <source>
        <dbReference type="PROSITE" id="PS50405"/>
    </source>
</evidence>
<dbReference type="InterPro" id="IPR004046">
    <property type="entry name" value="GST_C"/>
</dbReference>
<keyword evidence="4" id="KW-1185">Reference proteome</keyword>
<accession>A0A366FSY1</accession>
<dbReference type="SFLD" id="SFLDG00358">
    <property type="entry name" value="Main_(cytGST)"/>
    <property type="match status" value="1"/>
</dbReference>
<dbReference type="SFLD" id="SFLDS00019">
    <property type="entry name" value="Glutathione_Transferase_(cytos"/>
    <property type="match status" value="1"/>
</dbReference>
<evidence type="ECO:0000259" key="1">
    <source>
        <dbReference type="PROSITE" id="PS50404"/>
    </source>
</evidence>
<dbReference type="SUPFAM" id="SSF52833">
    <property type="entry name" value="Thioredoxin-like"/>
    <property type="match status" value="1"/>
</dbReference>
<dbReference type="CDD" id="cd03046">
    <property type="entry name" value="GST_N_GTT1_like"/>
    <property type="match status" value="1"/>
</dbReference>
<dbReference type="InterPro" id="IPR040079">
    <property type="entry name" value="Glutathione_S-Trfase"/>
</dbReference>
<dbReference type="SUPFAM" id="SSF47616">
    <property type="entry name" value="GST C-terminal domain-like"/>
    <property type="match status" value="1"/>
</dbReference>
<keyword evidence="3" id="KW-0808">Transferase</keyword>
<comment type="caution">
    <text evidence="3">The sequence shown here is derived from an EMBL/GenBank/DDBJ whole genome shotgun (WGS) entry which is preliminary data.</text>
</comment>
<name>A0A366FSY1_9HYPH</name>
<dbReference type="OrthoDB" id="9810080at2"/>
<dbReference type="EMBL" id="QNRK01000004">
    <property type="protein sequence ID" value="RBP16819.1"/>
    <property type="molecule type" value="Genomic_DNA"/>
</dbReference>
<dbReference type="RefSeq" id="WP_113888059.1">
    <property type="nucleotide sequence ID" value="NZ_QNRK01000004.1"/>
</dbReference>
<proteinExistence type="predicted"/>